<proteinExistence type="predicted"/>
<dbReference type="Gene3D" id="3.90.215.10">
    <property type="entry name" value="Gamma Fibrinogen, chain A, domain 1"/>
    <property type="match status" value="1"/>
</dbReference>
<organism evidence="3 4">
    <name type="scientific">Priapulus caudatus</name>
    <name type="common">Priapulid worm</name>
    <dbReference type="NCBI Taxonomy" id="37621"/>
    <lineage>
        <taxon>Eukaryota</taxon>
        <taxon>Metazoa</taxon>
        <taxon>Ecdysozoa</taxon>
        <taxon>Scalidophora</taxon>
        <taxon>Priapulida</taxon>
        <taxon>Priapulimorpha</taxon>
        <taxon>Priapulimorphida</taxon>
        <taxon>Priapulidae</taxon>
        <taxon>Priapulus</taxon>
    </lineage>
</organism>
<dbReference type="InterPro" id="IPR002181">
    <property type="entry name" value="Fibrinogen_a/b/g_C_dom"/>
</dbReference>
<dbReference type="InterPro" id="IPR050373">
    <property type="entry name" value="Fibrinogen_C-term_domain"/>
</dbReference>
<reference evidence="4" key="1">
    <citation type="submission" date="2025-08" db="UniProtKB">
        <authorList>
            <consortium name="RefSeq"/>
        </authorList>
    </citation>
    <scope>IDENTIFICATION</scope>
</reference>
<dbReference type="Proteomes" id="UP000695022">
    <property type="component" value="Unplaced"/>
</dbReference>
<sequence length="214" mass="24411">MAEIGNDKINLLTSQDSYELRIDMEDTSGNKRALAPRIFHASSRRRRREITLSAWATTVATQTISLNNVKVLIVETCANIEAQRTALHSGHAPRFVVLGEDDQKLDSASSLPVNRNRPHVNRIHFCRRRDELAKHAVAKELANTIQCSHVSNTGYPKYKAGWWYGKCHTSNLNGLYLLGTHVSFADGINWQTWRGYNYSLKRTDMKIRPSNYRN</sequence>
<protein>
    <submittedName>
        <fullName evidence="4">Uncharacterized protein LOC106811815</fullName>
    </submittedName>
</protein>
<evidence type="ECO:0000256" key="1">
    <source>
        <dbReference type="ARBA" id="ARBA00023157"/>
    </source>
</evidence>
<evidence type="ECO:0000313" key="4">
    <source>
        <dbReference type="RefSeq" id="XP_014671021.1"/>
    </source>
</evidence>
<accession>A0ABM1EFQ0</accession>
<name>A0ABM1EFQ0_PRICU</name>
<dbReference type="InterPro" id="IPR014716">
    <property type="entry name" value="Fibrinogen_a/b/g_C_1"/>
</dbReference>
<dbReference type="PROSITE" id="PS51406">
    <property type="entry name" value="FIBRINOGEN_C_2"/>
    <property type="match status" value="1"/>
</dbReference>
<dbReference type="InterPro" id="IPR020837">
    <property type="entry name" value="Fibrinogen_CS"/>
</dbReference>
<dbReference type="InterPro" id="IPR036056">
    <property type="entry name" value="Fibrinogen-like_C"/>
</dbReference>
<dbReference type="RefSeq" id="XP_014671021.1">
    <property type="nucleotide sequence ID" value="XM_014815535.1"/>
</dbReference>
<dbReference type="SUPFAM" id="SSF56496">
    <property type="entry name" value="Fibrinogen C-terminal domain-like"/>
    <property type="match status" value="2"/>
</dbReference>
<dbReference type="Gene3D" id="4.10.530.10">
    <property type="entry name" value="Gamma-fibrinogen Carboxyl Terminal Fragment, domain 2"/>
    <property type="match status" value="1"/>
</dbReference>
<feature type="domain" description="Fibrinogen C-terminal" evidence="2">
    <location>
        <begin position="143"/>
        <end position="211"/>
    </location>
</feature>
<dbReference type="Pfam" id="PF00147">
    <property type="entry name" value="Fibrinogen_C"/>
    <property type="match status" value="2"/>
</dbReference>
<dbReference type="GeneID" id="106811815"/>
<dbReference type="PANTHER" id="PTHR19143">
    <property type="entry name" value="FIBRINOGEN/TENASCIN/ANGIOPOEITIN"/>
    <property type="match status" value="1"/>
</dbReference>
<dbReference type="PROSITE" id="PS00514">
    <property type="entry name" value="FIBRINOGEN_C_1"/>
    <property type="match status" value="1"/>
</dbReference>
<dbReference type="SMART" id="SM00186">
    <property type="entry name" value="FBG"/>
    <property type="match status" value="1"/>
</dbReference>
<evidence type="ECO:0000313" key="3">
    <source>
        <dbReference type="Proteomes" id="UP000695022"/>
    </source>
</evidence>
<evidence type="ECO:0000259" key="2">
    <source>
        <dbReference type="PROSITE" id="PS51406"/>
    </source>
</evidence>
<keyword evidence="3" id="KW-1185">Reference proteome</keyword>
<gene>
    <name evidence="4" type="primary">LOC106811815</name>
</gene>
<keyword evidence="1" id="KW-1015">Disulfide bond</keyword>